<reference evidence="1 2" key="1">
    <citation type="submission" date="2016-07" db="EMBL/GenBank/DDBJ databases">
        <title>Multiple horizontal gene transfer events from other fungi enriched the ability of initially mycotrophic Trichoderma (Ascomycota) to feed on dead plant biomass.</title>
        <authorList>
            <consortium name="DOE Joint Genome Institute"/>
            <person name="Aerts A."/>
            <person name="Atanasova L."/>
            <person name="Chenthamara K."/>
            <person name="Zhang J."/>
            <person name="Grujic M."/>
            <person name="Henrissat B."/>
            <person name="Kuo A."/>
            <person name="Salamov A."/>
            <person name="Lipzen A."/>
            <person name="Labutti K."/>
            <person name="Barry K."/>
            <person name="Miao Y."/>
            <person name="Rahimi M.J."/>
            <person name="Shen Q."/>
            <person name="Grigoriev I.V."/>
            <person name="Kubicek C.P."/>
            <person name="Druzhinina I.S."/>
        </authorList>
    </citation>
    <scope>NUCLEOTIDE SEQUENCE [LARGE SCALE GENOMIC DNA]</scope>
    <source>
        <strain evidence="1 2">ATCC 18648</strain>
    </source>
</reference>
<organism evidence="1 2">
    <name type="scientific">Trichoderma longibrachiatum ATCC 18648</name>
    <dbReference type="NCBI Taxonomy" id="983965"/>
    <lineage>
        <taxon>Eukaryota</taxon>
        <taxon>Fungi</taxon>
        <taxon>Dikarya</taxon>
        <taxon>Ascomycota</taxon>
        <taxon>Pezizomycotina</taxon>
        <taxon>Sordariomycetes</taxon>
        <taxon>Hypocreomycetidae</taxon>
        <taxon>Hypocreales</taxon>
        <taxon>Hypocreaceae</taxon>
        <taxon>Trichoderma</taxon>
    </lineage>
</organism>
<name>A0A2T4CA88_TRILO</name>
<dbReference type="STRING" id="983965.A0A2T4CA88"/>
<keyword evidence="2" id="KW-1185">Reference proteome</keyword>
<dbReference type="InterPro" id="IPR032675">
    <property type="entry name" value="LRR_dom_sf"/>
</dbReference>
<evidence type="ECO:0008006" key="3">
    <source>
        <dbReference type="Google" id="ProtNLM"/>
    </source>
</evidence>
<evidence type="ECO:0000313" key="2">
    <source>
        <dbReference type="Proteomes" id="UP000240760"/>
    </source>
</evidence>
<dbReference type="EMBL" id="KZ679129">
    <property type="protein sequence ID" value="PTB78465.1"/>
    <property type="molecule type" value="Genomic_DNA"/>
</dbReference>
<dbReference type="Gene3D" id="3.80.10.10">
    <property type="entry name" value="Ribonuclease Inhibitor"/>
    <property type="match status" value="1"/>
</dbReference>
<dbReference type="Proteomes" id="UP000240760">
    <property type="component" value="Unassembled WGS sequence"/>
</dbReference>
<evidence type="ECO:0000313" key="1">
    <source>
        <dbReference type="EMBL" id="PTB78465.1"/>
    </source>
</evidence>
<dbReference type="OrthoDB" id="2305901at2759"/>
<protein>
    <recommendedName>
        <fullName evidence="3">F-box domain-containing protein</fullName>
    </recommendedName>
</protein>
<proteinExistence type="predicted"/>
<gene>
    <name evidence="1" type="ORF">M440DRAFT_1194152</name>
</gene>
<dbReference type="SUPFAM" id="SSF52047">
    <property type="entry name" value="RNI-like"/>
    <property type="match status" value="1"/>
</dbReference>
<dbReference type="AlphaFoldDB" id="A0A2T4CA88"/>
<accession>A0A2T4CA88</accession>
<sequence>MESPYNAVAVALSLPELVSVILGCYFSGLEWRQPGDRPNSAAALRVNSLWFDCGIGHLWSDPNACAYLLEVSRKRRQIYASKMEYMSVWFPRDYGPWSVFDGLEFPRLKHFATTIPFNTPSDELEMEHFYVRTLQRFEFDGPLVSADLLRLLQDSCPNLKNVEFHTYKHPAATAPFAEFIRNMRHLETFIFKTAGFATNATRFIDGDLVLSLASRDSLTKLQVPWDWSTDAADSAARRLEDLGTNLDIKPFPALMKLTLCARQNVMRTLAPMLGNLSSLRLMINAPVAGALEPLRELVNLTSLEVTFRRSVNIPGHSLTGLAALSKLESLELRPLHPVWTRVTSSFSDADLELVAAHWPRLRSFGLFIKTAVSGAGFRALARHCRELRRWEMWGPLQVDELLAQGYGGVVLFPELEHLRLEGFAGVDYTMGSSWVGSLYFQRLLEYHFPRLRELITPHCQIQLSEHAFTESML</sequence>